<comment type="caution">
    <text evidence="2">The sequence shown here is derived from an EMBL/GenBank/DDBJ whole genome shotgun (WGS) entry which is preliminary data.</text>
</comment>
<dbReference type="AlphaFoldDB" id="A0A4Y7SFW4"/>
<evidence type="ECO:0000313" key="3">
    <source>
        <dbReference type="Proteomes" id="UP000298030"/>
    </source>
</evidence>
<evidence type="ECO:0000256" key="1">
    <source>
        <dbReference type="SAM" id="MobiDB-lite"/>
    </source>
</evidence>
<accession>A0A4Y7SFW4</accession>
<dbReference type="OrthoDB" id="271506at2759"/>
<feature type="compositionally biased region" description="Basic residues" evidence="1">
    <location>
        <begin position="70"/>
        <end position="86"/>
    </location>
</feature>
<keyword evidence="3" id="KW-1185">Reference proteome</keyword>
<name>A0A4Y7SFW4_COPMI</name>
<feature type="compositionally biased region" description="Basic and acidic residues" evidence="1">
    <location>
        <begin position="87"/>
        <end position="100"/>
    </location>
</feature>
<evidence type="ECO:0000313" key="2">
    <source>
        <dbReference type="EMBL" id="TEB20550.1"/>
    </source>
</evidence>
<dbReference type="EMBL" id="QPFP01000136">
    <property type="protein sequence ID" value="TEB20550.1"/>
    <property type="molecule type" value="Genomic_DNA"/>
</dbReference>
<gene>
    <name evidence="2" type="ORF">FA13DRAFT_207467</name>
</gene>
<dbReference type="Proteomes" id="UP000298030">
    <property type="component" value="Unassembled WGS sequence"/>
</dbReference>
<proteinExistence type="predicted"/>
<organism evidence="2 3">
    <name type="scientific">Coprinellus micaceus</name>
    <name type="common">Glistening ink-cap mushroom</name>
    <name type="synonym">Coprinus micaceus</name>
    <dbReference type="NCBI Taxonomy" id="71717"/>
    <lineage>
        <taxon>Eukaryota</taxon>
        <taxon>Fungi</taxon>
        <taxon>Dikarya</taxon>
        <taxon>Basidiomycota</taxon>
        <taxon>Agaricomycotina</taxon>
        <taxon>Agaricomycetes</taxon>
        <taxon>Agaricomycetidae</taxon>
        <taxon>Agaricales</taxon>
        <taxon>Agaricineae</taxon>
        <taxon>Psathyrellaceae</taxon>
        <taxon>Coprinellus</taxon>
    </lineage>
</organism>
<reference evidence="2 3" key="1">
    <citation type="journal article" date="2019" name="Nat. Ecol. Evol.">
        <title>Megaphylogeny resolves global patterns of mushroom evolution.</title>
        <authorList>
            <person name="Varga T."/>
            <person name="Krizsan K."/>
            <person name="Foldi C."/>
            <person name="Dima B."/>
            <person name="Sanchez-Garcia M."/>
            <person name="Sanchez-Ramirez S."/>
            <person name="Szollosi G.J."/>
            <person name="Szarkandi J.G."/>
            <person name="Papp V."/>
            <person name="Albert L."/>
            <person name="Andreopoulos W."/>
            <person name="Angelini C."/>
            <person name="Antonin V."/>
            <person name="Barry K.W."/>
            <person name="Bougher N.L."/>
            <person name="Buchanan P."/>
            <person name="Buyck B."/>
            <person name="Bense V."/>
            <person name="Catcheside P."/>
            <person name="Chovatia M."/>
            <person name="Cooper J."/>
            <person name="Damon W."/>
            <person name="Desjardin D."/>
            <person name="Finy P."/>
            <person name="Geml J."/>
            <person name="Haridas S."/>
            <person name="Hughes K."/>
            <person name="Justo A."/>
            <person name="Karasinski D."/>
            <person name="Kautmanova I."/>
            <person name="Kiss B."/>
            <person name="Kocsube S."/>
            <person name="Kotiranta H."/>
            <person name="LaButti K.M."/>
            <person name="Lechner B.E."/>
            <person name="Liimatainen K."/>
            <person name="Lipzen A."/>
            <person name="Lukacs Z."/>
            <person name="Mihaltcheva S."/>
            <person name="Morgado L.N."/>
            <person name="Niskanen T."/>
            <person name="Noordeloos M.E."/>
            <person name="Ohm R.A."/>
            <person name="Ortiz-Santana B."/>
            <person name="Ovrebo C."/>
            <person name="Racz N."/>
            <person name="Riley R."/>
            <person name="Savchenko A."/>
            <person name="Shiryaev A."/>
            <person name="Soop K."/>
            <person name="Spirin V."/>
            <person name="Szebenyi C."/>
            <person name="Tomsovsky M."/>
            <person name="Tulloss R.E."/>
            <person name="Uehling J."/>
            <person name="Grigoriev I.V."/>
            <person name="Vagvolgyi C."/>
            <person name="Papp T."/>
            <person name="Martin F.M."/>
            <person name="Miettinen O."/>
            <person name="Hibbett D.S."/>
            <person name="Nagy L.G."/>
        </authorList>
    </citation>
    <scope>NUCLEOTIDE SEQUENCE [LARGE SCALE GENOMIC DNA]</scope>
    <source>
        <strain evidence="2 3">FP101781</strain>
    </source>
</reference>
<sequence length="139" mass="16110">MPPPPGARPPLLHPRSPLIRHHTGLLRQEHVPFLHLRREPLPLYSKHRHYVPHHLILSFKEVFASGSRLRNRGSRHRSRRGRKKRERWVGKRREGTASPRHDLATAATTFVLPHMDMEQPALPQMATLPLSLFGKLPQI</sequence>
<feature type="region of interest" description="Disordered" evidence="1">
    <location>
        <begin position="70"/>
        <end position="100"/>
    </location>
</feature>
<protein>
    <submittedName>
        <fullName evidence="2">Uncharacterized protein</fullName>
    </submittedName>
</protein>